<feature type="compositionally biased region" description="Low complexity" evidence="8">
    <location>
        <begin position="362"/>
        <end position="379"/>
    </location>
</feature>
<dbReference type="PANTHER" id="PTHR21716:SF53">
    <property type="entry name" value="PERMEASE PERM-RELATED"/>
    <property type="match status" value="1"/>
</dbReference>
<evidence type="ECO:0000313" key="11">
    <source>
        <dbReference type="Proteomes" id="UP000245683"/>
    </source>
</evidence>
<evidence type="ECO:0000256" key="1">
    <source>
        <dbReference type="ARBA" id="ARBA00004651"/>
    </source>
</evidence>
<feature type="transmembrane region" description="Helical" evidence="9">
    <location>
        <begin position="153"/>
        <end position="172"/>
    </location>
</feature>
<feature type="transmembrane region" description="Helical" evidence="9">
    <location>
        <begin position="235"/>
        <end position="259"/>
    </location>
</feature>
<evidence type="ECO:0000256" key="9">
    <source>
        <dbReference type="SAM" id="Phobius"/>
    </source>
</evidence>
<evidence type="ECO:0000256" key="2">
    <source>
        <dbReference type="ARBA" id="ARBA00009773"/>
    </source>
</evidence>
<dbReference type="Pfam" id="PF01594">
    <property type="entry name" value="AI-2E_transport"/>
    <property type="match status" value="1"/>
</dbReference>
<feature type="transmembrane region" description="Helical" evidence="9">
    <location>
        <begin position="266"/>
        <end position="286"/>
    </location>
</feature>
<keyword evidence="4" id="KW-1003">Cell membrane</keyword>
<proteinExistence type="inferred from homology"/>
<feature type="compositionally biased region" description="Basic and acidic residues" evidence="8">
    <location>
        <begin position="380"/>
        <end position="403"/>
    </location>
</feature>
<reference evidence="11" key="1">
    <citation type="submission" date="2018-05" db="EMBL/GenBank/DDBJ databases">
        <title>Micromonospora globispora sp. nov. and Micromonospora rugosa sp. nov., isolated from marine sediment.</title>
        <authorList>
            <person name="Carro L."/>
            <person name="Aysel V."/>
            <person name="Cetin D."/>
            <person name="Igual J.M."/>
            <person name="Klenk H.-P."/>
            <person name="Trujillo M.E."/>
            <person name="Sahin N."/>
        </authorList>
    </citation>
    <scope>NUCLEOTIDE SEQUENCE [LARGE SCALE GENOMIC DNA]</scope>
    <source>
        <strain evidence="11">S2904</strain>
    </source>
</reference>
<evidence type="ECO:0000256" key="3">
    <source>
        <dbReference type="ARBA" id="ARBA00022448"/>
    </source>
</evidence>
<comment type="subcellular location">
    <subcellularLocation>
        <location evidence="1">Cell membrane</location>
        <topology evidence="1">Multi-pass membrane protein</topology>
    </subcellularLocation>
</comment>
<evidence type="ECO:0000256" key="5">
    <source>
        <dbReference type="ARBA" id="ARBA00022692"/>
    </source>
</evidence>
<dbReference type="InterPro" id="IPR002549">
    <property type="entry name" value="AI-2E-like"/>
</dbReference>
<evidence type="ECO:0000256" key="8">
    <source>
        <dbReference type="SAM" id="MobiDB-lite"/>
    </source>
</evidence>
<dbReference type="GO" id="GO:0005886">
    <property type="term" value="C:plasma membrane"/>
    <property type="evidence" value="ECO:0007669"/>
    <property type="project" value="UniProtKB-SubCell"/>
</dbReference>
<gene>
    <name evidence="10" type="ORF">DLJ46_15620</name>
</gene>
<keyword evidence="3" id="KW-0813">Transport</keyword>
<evidence type="ECO:0000256" key="6">
    <source>
        <dbReference type="ARBA" id="ARBA00022989"/>
    </source>
</evidence>
<sequence>MSTADDRFTARRTLIVIGLVLATLAGLALVWETRRVLGWVVAAVFFAVALNPLVDRVQRRLVRRRAAATLLVFLATLVALAALTVVLVVPLVNELARFAHQAPDLLRETRAGRGPVGELLERFHVRRYAEAHADEFRRLGGRLGRSTLGLARGTAQGIAGALSVVVLAYLIVVQAPQITARTLALAGGGARAERLRRIGRESAHTITGYVGGNLLISLICGLLTFVVLVLTGVPYAAVIALLVAVADLIPMVGATLGAIVAGGAGFLHSPTAGAIVLVFFVVYQQFENHLLQPAIMSRAVQLNPLIVLVSVLAAAELGGLVGALLAIPAAGIARILLREFVPLGRQAESVPAEAGPGDHTGEPAPSERPSSGRPGPAAGERPRRPRDGRQPAPGDQDRLPGGE</sequence>
<keyword evidence="11" id="KW-1185">Reference proteome</keyword>
<keyword evidence="6 9" id="KW-1133">Transmembrane helix</keyword>
<accession>A0A317K2V0</accession>
<evidence type="ECO:0000256" key="7">
    <source>
        <dbReference type="ARBA" id="ARBA00023136"/>
    </source>
</evidence>
<organism evidence="10 11">
    <name type="scientific">Micromonospora globispora</name>
    <dbReference type="NCBI Taxonomy" id="1450148"/>
    <lineage>
        <taxon>Bacteria</taxon>
        <taxon>Bacillati</taxon>
        <taxon>Actinomycetota</taxon>
        <taxon>Actinomycetes</taxon>
        <taxon>Micromonosporales</taxon>
        <taxon>Micromonosporaceae</taxon>
        <taxon>Micromonospora</taxon>
    </lineage>
</organism>
<feature type="transmembrane region" description="Helical" evidence="9">
    <location>
        <begin position="36"/>
        <end position="54"/>
    </location>
</feature>
<protein>
    <submittedName>
        <fullName evidence="10">AI-2E family transporter</fullName>
    </submittedName>
</protein>
<comment type="caution">
    <text evidence="10">The sequence shown here is derived from an EMBL/GenBank/DDBJ whole genome shotgun (WGS) entry which is preliminary data.</text>
</comment>
<feature type="region of interest" description="Disordered" evidence="8">
    <location>
        <begin position="349"/>
        <end position="403"/>
    </location>
</feature>
<dbReference type="PANTHER" id="PTHR21716">
    <property type="entry name" value="TRANSMEMBRANE PROTEIN"/>
    <property type="match status" value="1"/>
</dbReference>
<feature type="transmembrane region" description="Helical" evidence="9">
    <location>
        <begin position="306"/>
        <end position="337"/>
    </location>
</feature>
<dbReference type="Proteomes" id="UP000245683">
    <property type="component" value="Unassembled WGS sequence"/>
</dbReference>
<evidence type="ECO:0000313" key="10">
    <source>
        <dbReference type="EMBL" id="PWU47201.1"/>
    </source>
</evidence>
<comment type="similarity">
    <text evidence="2">Belongs to the autoinducer-2 exporter (AI-2E) (TC 2.A.86) family.</text>
</comment>
<dbReference type="EMBL" id="QGSV01000200">
    <property type="protein sequence ID" value="PWU47201.1"/>
    <property type="molecule type" value="Genomic_DNA"/>
</dbReference>
<dbReference type="OrthoDB" id="4016357at2"/>
<feature type="transmembrane region" description="Helical" evidence="9">
    <location>
        <begin position="66"/>
        <end position="89"/>
    </location>
</feature>
<dbReference type="AlphaFoldDB" id="A0A317K2V0"/>
<name>A0A317K2V0_9ACTN</name>
<dbReference type="GO" id="GO:0055085">
    <property type="term" value="P:transmembrane transport"/>
    <property type="evidence" value="ECO:0007669"/>
    <property type="project" value="TreeGrafter"/>
</dbReference>
<dbReference type="RefSeq" id="WP_109945385.1">
    <property type="nucleotide sequence ID" value="NZ_QGGF01000366.1"/>
</dbReference>
<keyword evidence="7 9" id="KW-0472">Membrane</keyword>
<feature type="transmembrane region" description="Helical" evidence="9">
    <location>
        <begin position="12"/>
        <end position="30"/>
    </location>
</feature>
<evidence type="ECO:0000256" key="4">
    <source>
        <dbReference type="ARBA" id="ARBA00022475"/>
    </source>
</evidence>
<keyword evidence="5 9" id="KW-0812">Transmembrane</keyword>
<feature type="transmembrane region" description="Helical" evidence="9">
    <location>
        <begin position="206"/>
        <end position="229"/>
    </location>
</feature>